<dbReference type="PANTHER" id="PTHR23168:SF0">
    <property type="entry name" value="MITOTIC SPINDLE ASSEMBLY CHECKPOINT PROTEIN MAD1"/>
    <property type="match status" value="1"/>
</dbReference>
<feature type="region of interest" description="Disordered" evidence="9">
    <location>
        <begin position="460"/>
        <end position="516"/>
    </location>
</feature>
<dbReference type="GO" id="GO:0051315">
    <property type="term" value="P:attachment of mitotic spindle microtubules to kinetochore"/>
    <property type="evidence" value="ECO:0007669"/>
    <property type="project" value="TreeGrafter"/>
</dbReference>
<feature type="compositionally biased region" description="Low complexity" evidence="9">
    <location>
        <begin position="18"/>
        <end position="37"/>
    </location>
</feature>
<keyword evidence="5" id="KW-0498">Mitosis</keyword>
<comment type="subcellular location">
    <subcellularLocation>
        <location evidence="1">Nucleus</location>
    </subcellularLocation>
</comment>
<dbReference type="InterPro" id="IPR008672">
    <property type="entry name" value="Mad1"/>
</dbReference>
<evidence type="ECO:0000256" key="8">
    <source>
        <dbReference type="SAM" id="Coils"/>
    </source>
</evidence>
<dbReference type="EMBL" id="KZ988199">
    <property type="protein sequence ID" value="RKP12806.1"/>
    <property type="molecule type" value="Genomic_DNA"/>
</dbReference>
<evidence type="ECO:0000256" key="4">
    <source>
        <dbReference type="ARBA" id="ARBA00022618"/>
    </source>
</evidence>
<evidence type="ECO:0000256" key="7">
    <source>
        <dbReference type="ARBA" id="ARBA00023306"/>
    </source>
</evidence>
<evidence type="ECO:0000256" key="2">
    <source>
        <dbReference type="ARBA" id="ARBA00008029"/>
    </source>
</evidence>
<keyword evidence="7" id="KW-0131">Cell cycle</keyword>
<keyword evidence="8" id="KW-0175">Coiled coil</keyword>
<feature type="coiled-coil region" evidence="8">
    <location>
        <begin position="117"/>
        <end position="261"/>
    </location>
</feature>
<dbReference type="Gene3D" id="6.10.250.90">
    <property type="match status" value="1"/>
</dbReference>
<evidence type="ECO:0000256" key="5">
    <source>
        <dbReference type="ARBA" id="ARBA00022776"/>
    </source>
</evidence>
<feature type="compositionally biased region" description="Low complexity" evidence="9">
    <location>
        <begin position="45"/>
        <end position="61"/>
    </location>
</feature>
<accession>A0A4P9Y1S0</accession>
<gene>
    <name evidence="10" type="ORF">BJ684DRAFT_16741</name>
</gene>
<proteinExistence type="inferred from homology"/>
<dbReference type="AlphaFoldDB" id="A0A4P9Y1S0"/>
<dbReference type="GO" id="GO:0007094">
    <property type="term" value="P:mitotic spindle assembly checkpoint signaling"/>
    <property type="evidence" value="ECO:0007669"/>
    <property type="project" value="InterPro"/>
</dbReference>
<keyword evidence="4" id="KW-0132">Cell division</keyword>
<evidence type="ECO:0000256" key="3">
    <source>
        <dbReference type="ARBA" id="ARBA00022019"/>
    </source>
</evidence>
<keyword evidence="11" id="KW-1185">Reference proteome</keyword>
<dbReference type="PANTHER" id="PTHR23168">
    <property type="entry name" value="MITOTIC SPINDLE ASSEMBLY CHECKPOINT PROTEIN MAD1 MITOTIC ARREST DEFICIENT-LIKE PROTEIN 1"/>
    <property type="match status" value="1"/>
</dbReference>
<feature type="compositionally biased region" description="Acidic residues" evidence="9">
    <location>
        <begin position="476"/>
        <end position="486"/>
    </location>
</feature>
<dbReference type="GO" id="GO:0000776">
    <property type="term" value="C:kinetochore"/>
    <property type="evidence" value="ECO:0007669"/>
    <property type="project" value="TreeGrafter"/>
</dbReference>
<feature type="region of interest" description="Disordered" evidence="9">
    <location>
        <begin position="1"/>
        <end position="115"/>
    </location>
</feature>
<dbReference type="Pfam" id="PF05557">
    <property type="entry name" value="MAD"/>
    <property type="match status" value="1"/>
</dbReference>
<evidence type="ECO:0000256" key="6">
    <source>
        <dbReference type="ARBA" id="ARBA00023242"/>
    </source>
</evidence>
<dbReference type="GO" id="GO:0072686">
    <property type="term" value="C:mitotic spindle"/>
    <property type="evidence" value="ECO:0007669"/>
    <property type="project" value="TreeGrafter"/>
</dbReference>
<dbReference type="GO" id="GO:0051301">
    <property type="term" value="P:cell division"/>
    <property type="evidence" value="ECO:0007669"/>
    <property type="project" value="UniProtKB-KW"/>
</dbReference>
<feature type="compositionally biased region" description="Basic and acidic residues" evidence="9">
    <location>
        <begin position="682"/>
        <end position="692"/>
    </location>
</feature>
<name>A0A4P9Y1S0_9FUNG</name>
<evidence type="ECO:0000256" key="1">
    <source>
        <dbReference type="ARBA" id="ARBA00004123"/>
    </source>
</evidence>
<feature type="region of interest" description="Disordered" evidence="9">
    <location>
        <begin position="659"/>
        <end position="692"/>
    </location>
</feature>
<comment type="similarity">
    <text evidence="2">Belongs to the MAD1 family.</text>
</comment>
<dbReference type="Proteomes" id="UP000267251">
    <property type="component" value="Unassembled WGS sequence"/>
</dbReference>
<dbReference type="GO" id="GO:0005635">
    <property type="term" value="C:nuclear envelope"/>
    <property type="evidence" value="ECO:0007669"/>
    <property type="project" value="TreeGrafter"/>
</dbReference>
<evidence type="ECO:0000313" key="11">
    <source>
        <dbReference type="Proteomes" id="UP000267251"/>
    </source>
</evidence>
<organism evidence="10 11">
    <name type="scientific">Piptocephalis cylindrospora</name>
    <dbReference type="NCBI Taxonomy" id="1907219"/>
    <lineage>
        <taxon>Eukaryota</taxon>
        <taxon>Fungi</taxon>
        <taxon>Fungi incertae sedis</taxon>
        <taxon>Zoopagomycota</taxon>
        <taxon>Zoopagomycotina</taxon>
        <taxon>Zoopagomycetes</taxon>
        <taxon>Zoopagales</taxon>
        <taxon>Piptocephalidaceae</taxon>
        <taxon>Piptocephalis</taxon>
    </lineage>
</organism>
<evidence type="ECO:0000256" key="9">
    <source>
        <dbReference type="SAM" id="MobiDB-lite"/>
    </source>
</evidence>
<dbReference type="Gene3D" id="3.30.457.60">
    <property type="match status" value="1"/>
</dbReference>
<keyword evidence="6" id="KW-0539">Nucleus</keyword>
<feature type="compositionally biased region" description="Basic and acidic residues" evidence="9">
    <location>
        <begin position="665"/>
        <end position="674"/>
    </location>
</feature>
<feature type="coiled-coil region" evidence="8">
    <location>
        <begin position="299"/>
        <end position="333"/>
    </location>
</feature>
<protein>
    <recommendedName>
        <fullName evidence="3">Spindle assembly checkpoint component MAD1</fullName>
    </recommendedName>
</protein>
<feature type="compositionally biased region" description="Basic and acidic residues" evidence="9">
    <location>
        <begin position="487"/>
        <end position="500"/>
    </location>
</feature>
<evidence type="ECO:0000313" key="10">
    <source>
        <dbReference type="EMBL" id="RKP12806.1"/>
    </source>
</evidence>
<reference evidence="11" key="1">
    <citation type="journal article" date="2018" name="Nat. Microbiol.">
        <title>Leveraging single-cell genomics to expand the fungal tree of life.</title>
        <authorList>
            <person name="Ahrendt S.R."/>
            <person name="Quandt C.A."/>
            <person name="Ciobanu D."/>
            <person name="Clum A."/>
            <person name="Salamov A."/>
            <person name="Andreopoulos B."/>
            <person name="Cheng J.F."/>
            <person name="Woyke T."/>
            <person name="Pelin A."/>
            <person name="Henrissat B."/>
            <person name="Reynolds N.K."/>
            <person name="Benny G.L."/>
            <person name="Smith M.E."/>
            <person name="James T.Y."/>
            <person name="Grigoriev I.V."/>
        </authorList>
    </citation>
    <scope>NUCLEOTIDE SEQUENCE [LARGE SCALE GENOMIC DNA]</scope>
</reference>
<dbReference type="OrthoDB" id="331602at2759"/>
<sequence length="798" mass="90807">MDDTPPPSKRPTKRSRSYRPSPDRSSQTNASVASSSTRDPSFTISPSFPVLPSTSPSSLLARLDRELPDTITTRGRSTRETAAKRTSAPEEPPVADLTRHLSMMSPAGESSYTDVSNALLSSRERNLERELAAERKKRIQAESALKNNRRKLYAIHKELRDKHAALEDSHSRLKKAFQASTSTHESEVKAVKDELEESRRVLEDKKQQLESRCAQLQEDLETMEERCRQRDSELNLRRETMNELISRIKELEEGNREELARVSSLASSQVNISRDEEIHRQLHDTLGEMKRLEVSNSALTRENDLLKRGRANAERLREEIHSLEVQLTAARGQAERLPLVEDEYQHLQAERDSWLKIMRQYAGEGQAITGPSQLVQQLQQARLEVASMAEREGRVRADLAGAQERIYSLTKKHEEDVKYQKDLEGHLEAERIKGRRRERGRVLAIQECDFIREQLRSYQVEEAGMEDEEGTKKEDGDEEKVESEEEEKIKENGEGKKEEPLTGAAEEGDVKTHKNIKTKKEMRDEKLIKQLEGLVAEYREQLHSLAEETTTPDGNHVETGSSGHADSELHNRIDLLEKELEEKGDTCRRWEGQVRSLEGALAQCEWAVSRGEYDWQRTRILQLEDNPTSRAMGVRKARLRALQKENMALLAQIKTMGSTTSADSHLLDENRMGDEEGDEGESERQSEEARDLVPRESLLNLQSQLERAEEEGRMEGKKLLRLRQVFRNKAIEYREAVYSLLGYKLDFLPNGRVRLTSAYASSSEQCFDFESGAGDEGTMELVGAGDAAWRLQVDPGTG</sequence>
<dbReference type="SUPFAM" id="SSF75704">
    <property type="entry name" value="Mitotic arrest deficient-like 1, Mad1"/>
    <property type="match status" value="1"/>
</dbReference>